<dbReference type="GO" id="GO:0016020">
    <property type="term" value="C:membrane"/>
    <property type="evidence" value="ECO:0007669"/>
    <property type="project" value="UniProtKB-SubCell"/>
</dbReference>
<evidence type="ECO:0000256" key="1">
    <source>
        <dbReference type="ARBA" id="ARBA00004141"/>
    </source>
</evidence>
<dbReference type="InterPro" id="IPR007404">
    <property type="entry name" value="YdjM-like"/>
</dbReference>
<sequence length="208" mass="24056">MFNKNPIIKIIFTILLGLTCLIGDRLSDNLTHAVIRAIVDNVTHALIAGLSWIIVTLLLNHSVMRNLLEITSCALMSSLIDVDHFIQAKSWKLSDATRLSKRAFLHSTTVPILLWTLMLLTSKVSTNEKMEHYSWIILMSFLSHHIRDATRRGLWFAPFGSTRPIPYYVYNIAIIILPYIFYYLMTHKIFTRKIPDYTLYQRETVDSV</sequence>
<dbReference type="KEGG" id="fas:105266273"/>
<dbReference type="RefSeq" id="XP_011302581.1">
    <property type="nucleotide sequence ID" value="XM_011304279.1"/>
</dbReference>
<keyword evidence="7" id="KW-1185">Reference proteome</keyword>
<keyword evidence="4 6" id="KW-1133">Transmembrane helix</keyword>
<dbReference type="Pfam" id="PF04307">
    <property type="entry name" value="YdjM"/>
    <property type="match status" value="1"/>
</dbReference>
<dbReference type="PANTHER" id="PTHR13628">
    <property type="entry name" value="TRANSMEMBRANE PROTEIN 267"/>
    <property type="match status" value="1"/>
</dbReference>
<keyword evidence="3 6" id="KW-0812">Transmembrane</keyword>
<feature type="transmembrane region" description="Helical" evidence="6">
    <location>
        <begin position="167"/>
        <end position="185"/>
    </location>
</feature>
<evidence type="ECO:0000256" key="6">
    <source>
        <dbReference type="SAM" id="Phobius"/>
    </source>
</evidence>
<evidence type="ECO:0000313" key="8">
    <source>
        <dbReference type="RefSeq" id="XP_011302581.1"/>
    </source>
</evidence>
<organism evidence="7 8">
    <name type="scientific">Fopius arisanus</name>
    <dbReference type="NCBI Taxonomy" id="64838"/>
    <lineage>
        <taxon>Eukaryota</taxon>
        <taxon>Metazoa</taxon>
        <taxon>Ecdysozoa</taxon>
        <taxon>Arthropoda</taxon>
        <taxon>Hexapoda</taxon>
        <taxon>Insecta</taxon>
        <taxon>Pterygota</taxon>
        <taxon>Neoptera</taxon>
        <taxon>Endopterygota</taxon>
        <taxon>Hymenoptera</taxon>
        <taxon>Apocrita</taxon>
        <taxon>Ichneumonoidea</taxon>
        <taxon>Braconidae</taxon>
        <taxon>Opiinae</taxon>
        <taxon>Fopius</taxon>
    </lineage>
</organism>
<dbReference type="GeneID" id="105266273"/>
<evidence type="ECO:0000313" key="7">
    <source>
        <dbReference type="Proteomes" id="UP000694866"/>
    </source>
</evidence>
<evidence type="ECO:0000256" key="3">
    <source>
        <dbReference type="ARBA" id="ARBA00022692"/>
    </source>
</evidence>
<keyword evidence="5 6" id="KW-0472">Membrane</keyword>
<dbReference type="AlphaFoldDB" id="A0A9R1U0A1"/>
<evidence type="ECO:0000256" key="5">
    <source>
        <dbReference type="ARBA" id="ARBA00023136"/>
    </source>
</evidence>
<feature type="transmembrane region" description="Helical" evidence="6">
    <location>
        <begin position="6"/>
        <end position="26"/>
    </location>
</feature>
<reference evidence="8" key="1">
    <citation type="submission" date="2025-08" db="UniProtKB">
        <authorList>
            <consortium name="RefSeq"/>
        </authorList>
    </citation>
    <scope>IDENTIFICATION</scope>
    <source>
        <strain evidence="8">USDA-PBARC FA_bdor</strain>
        <tissue evidence="8">Whole organism</tissue>
    </source>
</reference>
<proteinExistence type="predicted"/>
<name>A0A9R1U0A1_9HYME</name>
<feature type="transmembrane region" description="Helical" evidence="6">
    <location>
        <begin position="38"/>
        <end position="59"/>
    </location>
</feature>
<dbReference type="InterPro" id="IPR026572">
    <property type="entry name" value="TMEM267"/>
</dbReference>
<feature type="transmembrane region" description="Helical" evidence="6">
    <location>
        <begin position="103"/>
        <end position="120"/>
    </location>
</feature>
<gene>
    <name evidence="8" type="primary">LOC105266273</name>
</gene>
<dbReference type="OrthoDB" id="10014558at2759"/>
<dbReference type="Proteomes" id="UP000694866">
    <property type="component" value="Unplaced"/>
</dbReference>
<accession>A0A9R1U0A1</accession>
<evidence type="ECO:0000256" key="2">
    <source>
        <dbReference type="ARBA" id="ARBA00013977"/>
    </source>
</evidence>
<evidence type="ECO:0000256" key="4">
    <source>
        <dbReference type="ARBA" id="ARBA00022989"/>
    </source>
</evidence>
<dbReference type="PANTHER" id="PTHR13628:SF1">
    <property type="entry name" value="TRANSMEMBRANE PROTEIN 267"/>
    <property type="match status" value="1"/>
</dbReference>
<comment type="subcellular location">
    <subcellularLocation>
        <location evidence="1">Membrane</location>
        <topology evidence="1">Multi-pass membrane protein</topology>
    </subcellularLocation>
</comment>
<protein>
    <recommendedName>
        <fullName evidence="2">Transmembrane protein 267</fullName>
    </recommendedName>
</protein>